<sequence>MELVEIGHAGSLTFDSIERQADGSIDSVIVTVDLKGLHATQRVLTINDFRDLVLFFNGLSAQWRGWTGSKNYESLEGDLRISARHDGHVSLDFEISQTSVPRGWSLAGVLLLDPGEELSNVAQEIESFFSART</sequence>
<organism evidence="1 2">
    <name type="scientific">Arthrobacter glacialis</name>
    <dbReference type="NCBI Taxonomy" id="1664"/>
    <lineage>
        <taxon>Bacteria</taxon>
        <taxon>Bacillati</taxon>
        <taxon>Actinomycetota</taxon>
        <taxon>Actinomycetes</taxon>
        <taxon>Micrococcales</taxon>
        <taxon>Micrococcaceae</taxon>
        <taxon>Arthrobacter</taxon>
    </lineage>
</organism>
<comment type="caution">
    <text evidence="1">The sequence shown here is derived from an EMBL/GenBank/DDBJ whole genome shotgun (WGS) entry which is preliminary data.</text>
</comment>
<keyword evidence="2" id="KW-1185">Reference proteome</keyword>
<accession>A0A2S3ZR19</accession>
<proteinExistence type="predicted"/>
<evidence type="ECO:0000313" key="2">
    <source>
        <dbReference type="Proteomes" id="UP000237061"/>
    </source>
</evidence>
<protein>
    <submittedName>
        <fullName evidence="1">Uncharacterized protein</fullName>
    </submittedName>
</protein>
<evidence type="ECO:0000313" key="1">
    <source>
        <dbReference type="EMBL" id="POH71650.1"/>
    </source>
</evidence>
<gene>
    <name evidence="1" type="ORF">CVS27_19875</name>
</gene>
<dbReference type="Proteomes" id="UP000237061">
    <property type="component" value="Unassembled WGS sequence"/>
</dbReference>
<dbReference type="OrthoDB" id="4548929at2"/>
<dbReference type="AlphaFoldDB" id="A0A2S3ZR19"/>
<dbReference type="Pfam" id="PF19739">
    <property type="entry name" value="DUF6228"/>
    <property type="match status" value="1"/>
</dbReference>
<dbReference type="EMBL" id="PPXC01000026">
    <property type="protein sequence ID" value="POH71650.1"/>
    <property type="molecule type" value="Genomic_DNA"/>
</dbReference>
<name>A0A2S3ZR19_ARTGL</name>
<reference evidence="1 2" key="1">
    <citation type="submission" date="2018-01" db="EMBL/GenBank/DDBJ databases">
        <title>Arthrobacter sp. nov., from glaciers in China.</title>
        <authorList>
            <person name="Liu Q."/>
            <person name="Xin Y.-H."/>
        </authorList>
    </citation>
    <scope>NUCLEOTIDE SEQUENCE [LARGE SCALE GENOMIC DNA]</scope>
    <source>
        <strain evidence="1 2">HLT2-12-2</strain>
    </source>
</reference>
<dbReference type="InterPro" id="IPR046196">
    <property type="entry name" value="DUF6228"/>
</dbReference>
<dbReference type="RefSeq" id="WP_103467580.1">
    <property type="nucleotide sequence ID" value="NZ_PPXB01000012.1"/>
</dbReference>